<dbReference type="PANTHER" id="PTHR38787">
    <property type="entry name" value="REGULATORY P DOMAIN-CONTAINING PROTEIN"/>
    <property type="match status" value="1"/>
</dbReference>
<dbReference type="Proteomes" id="UP001363151">
    <property type="component" value="Unassembled WGS sequence"/>
</dbReference>
<keyword evidence="3" id="KW-1185">Reference proteome</keyword>
<feature type="compositionally biased region" description="Low complexity" evidence="1">
    <location>
        <begin position="496"/>
        <end position="517"/>
    </location>
</feature>
<accession>A0ABR1FYS8</accession>
<dbReference type="NCBIfam" id="TIGR04312">
    <property type="entry name" value="choice_anch_B"/>
    <property type="match status" value="1"/>
</dbReference>
<sequence>MMMKMKRQGEAMARASAECEDTDNGATDRDGDGCAEYQGNPSWCGNYDDDDFSSNVMCCACKPIERGPATCEDGDADGFGCLGVDLESWTPIARLGPSASRPSLTNDNWGWTSAEGREWALQCADNGVAFVDLGCPSCDPPVAAAEAVEDFVETATWRSDWRDLKVYDHYALIVSEAAGHGLQIFDLERLDPSHARHDKDGDGFYDPDARTTFGGSLGSAHNVVVNEETARAYAVGVEGATGSSTCNGGLLGVDIRDPTMPKWLGCLFDDAYVHDAQCVVYRGPDVEHFGREICFLSTESEVRIVDVTDASDGGGDVTLSLLAYEGAEYAHQGWLTCDHTTLFVDDELDEYYDGVGTKTFVLDVADLDAPRVRFVHTADAAFIDHNQYVNGAFLYQANYAGGLRILDISNAELDGGELVEVAHFDLVPSKQGNSWDGAWNVYPFLASGRVVVNEMNSGMAIVKPTGLLVETRSRRVTARSADDVCPNLFQERSCAAATEPTTAEPTTAPTAAPSTAPTAPPSTAPTVKPSDAPSAKPTDAPSAKPTDAPSAKPTAKPTDAPSAKPTAKPTGPAPSAKPTAKPTGPAPTAKPTAAPSPAPSPAPVGDAGEFGEGDGDFTASCASYGRKRKCPESCKWKNGKCKAIKADKCAGKKKSKCQAKKACEWADKQCQIKCQTLKKGKDCKAHRTSCKWKNKAKKCRAR</sequence>
<feature type="compositionally biased region" description="Low complexity" evidence="1">
    <location>
        <begin position="537"/>
        <end position="593"/>
    </location>
</feature>
<comment type="caution">
    <text evidence="2">The sequence shown here is derived from an EMBL/GenBank/DDBJ whole genome shotgun (WGS) entry which is preliminary data.</text>
</comment>
<evidence type="ECO:0000313" key="2">
    <source>
        <dbReference type="EMBL" id="KAK7241246.1"/>
    </source>
</evidence>
<name>A0ABR1FYS8_AURAN</name>
<proteinExistence type="predicted"/>
<evidence type="ECO:0000256" key="1">
    <source>
        <dbReference type="SAM" id="MobiDB-lite"/>
    </source>
</evidence>
<dbReference type="InterPro" id="IPR027589">
    <property type="entry name" value="Choice_anch_B"/>
</dbReference>
<reference evidence="2 3" key="1">
    <citation type="submission" date="2024-03" db="EMBL/GenBank/DDBJ databases">
        <title>Aureococcus anophagefferens CCMP1851 and Kratosvirus quantuckense: Draft genome of a second virus-susceptible host strain in the model system.</title>
        <authorList>
            <person name="Chase E."/>
            <person name="Truchon A.R."/>
            <person name="Schepens W."/>
            <person name="Wilhelm S.W."/>
        </authorList>
    </citation>
    <scope>NUCLEOTIDE SEQUENCE [LARGE SCALE GENOMIC DNA]</scope>
    <source>
        <strain evidence="2 3">CCMP1851</strain>
    </source>
</reference>
<protein>
    <recommendedName>
        <fullName evidence="4">Choice-of-anchor B family protein</fullName>
    </recommendedName>
</protein>
<feature type="region of interest" description="Disordered" evidence="1">
    <location>
        <begin position="496"/>
        <end position="612"/>
    </location>
</feature>
<organism evidence="2 3">
    <name type="scientific">Aureococcus anophagefferens</name>
    <name type="common">Harmful bloom alga</name>
    <dbReference type="NCBI Taxonomy" id="44056"/>
    <lineage>
        <taxon>Eukaryota</taxon>
        <taxon>Sar</taxon>
        <taxon>Stramenopiles</taxon>
        <taxon>Ochrophyta</taxon>
        <taxon>Pelagophyceae</taxon>
        <taxon>Pelagomonadales</taxon>
        <taxon>Pelagomonadaceae</taxon>
        <taxon>Aureococcus</taxon>
    </lineage>
</organism>
<evidence type="ECO:0000313" key="3">
    <source>
        <dbReference type="Proteomes" id="UP001363151"/>
    </source>
</evidence>
<gene>
    <name evidence="2" type="ORF">SO694_00051244</name>
</gene>
<dbReference type="EMBL" id="JBBJCI010000204">
    <property type="protein sequence ID" value="KAK7241246.1"/>
    <property type="molecule type" value="Genomic_DNA"/>
</dbReference>
<evidence type="ECO:0008006" key="4">
    <source>
        <dbReference type="Google" id="ProtNLM"/>
    </source>
</evidence>
<dbReference type="PANTHER" id="PTHR38787:SF3">
    <property type="entry name" value="REGULATORY P DOMAIN-CONTAINING PROTEIN"/>
    <property type="match status" value="1"/>
</dbReference>